<evidence type="ECO:0000313" key="8">
    <source>
        <dbReference type="EMBL" id="MXO65205.1"/>
    </source>
</evidence>
<evidence type="ECO:0000256" key="2">
    <source>
        <dbReference type="ARBA" id="ARBA00007430"/>
    </source>
</evidence>
<name>A0A6I4T5Z2_9SPHN</name>
<comment type="similarity">
    <text evidence="2">Belongs to the polysaccharide synthase family.</text>
</comment>
<dbReference type="PANTHER" id="PTHR30250:SF10">
    <property type="entry name" value="LIPOPOLYSACCHARIDE BIOSYNTHESIS PROTEIN WZXC"/>
    <property type="match status" value="1"/>
</dbReference>
<proteinExistence type="inferred from homology"/>
<dbReference type="RefSeq" id="WP_160735629.1">
    <property type="nucleotide sequence ID" value="NZ_WTYT01000002.1"/>
</dbReference>
<feature type="transmembrane region" description="Helical" evidence="7">
    <location>
        <begin position="80"/>
        <end position="103"/>
    </location>
</feature>
<protein>
    <submittedName>
        <fullName evidence="8">Oligosaccharide flippase family protein</fullName>
    </submittedName>
</protein>
<keyword evidence="9" id="KW-1185">Reference proteome</keyword>
<feature type="transmembrane region" description="Helical" evidence="7">
    <location>
        <begin position="321"/>
        <end position="339"/>
    </location>
</feature>
<feature type="transmembrane region" description="Helical" evidence="7">
    <location>
        <begin position="408"/>
        <end position="432"/>
    </location>
</feature>
<feature type="transmembrane region" description="Helical" evidence="7">
    <location>
        <begin position="438"/>
        <end position="461"/>
    </location>
</feature>
<feature type="transmembrane region" description="Helical" evidence="7">
    <location>
        <begin position="38"/>
        <end position="59"/>
    </location>
</feature>
<dbReference type="GO" id="GO:0005886">
    <property type="term" value="C:plasma membrane"/>
    <property type="evidence" value="ECO:0007669"/>
    <property type="project" value="UniProtKB-SubCell"/>
</dbReference>
<dbReference type="InterPro" id="IPR050833">
    <property type="entry name" value="Poly_Biosynth_Transport"/>
</dbReference>
<evidence type="ECO:0000256" key="4">
    <source>
        <dbReference type="ARBA" id="ARBA00022692"/>
    </source>
</evidence>
<dbReference type="AlphaFoldDB" id="A0A6I4T5Z2"/>
<dbReference type="Pfam" id="PF13440">
    <property type="entry name" value="Polysacc_synt_3"/>
    <property type="match status" value="1"/>
</dbReference>
<sequence>MSVRSAALWAASSQYFGFILQFISSVVIARYFLGPEEFGVFSVAFSAAALVHGLQDFGLNRHIVGARQLGRKQIRQSVSISVVVALFIAVVIMAMAWPLALIYGNDDLVAITLVIGVSFLFIPFSVTSTALLQRDMDFRRCAFVDIGSNILNVTVLIGSAALGYSSLSLAIGVFSYQMSRAILAQYFRPIWRDLRLTYRGSFSMFRYGLSSSLVSLTGSASSNGPSLIIGKMISEAALGFYGRATGLALQFRLLVGGPIGAVFYPSLARARDRGENLGDRYIALTAALCAVTWAAMAGLAVAAEPLILIVYGDIWRETAPVLFWIALSQIFFIAIPMQIEVAYLMGGWKKIIWLTLAETIISLLLLAIFARYGLVWAAMSRMLHGVIWWMLHAFFIRRLVGFSWRSLLTVYAKTALAALVAVVPLLAGYRFWMAPADMTLIPLIALSCGGVVLWALALHFVRHPSAADLREIGLGLIRKVLP</sequence>
<evidence type="ECO:0000256" key="6">
    <source>
        <dbReference type="ARBA" id="ARBA00023136"/>
    </source>
</evidence>
<reference evidence="8 9" key="1">
    <citation type="submission" date="2019-12" db="EMBL/GenBank/DDBJ databases">
        <title>Genomic-based taxomic classification of the family Erythrobacteraceae.</title>
        <authorList>
            <person name="Xu L."/>
        </authorList>
    </citation>
    <scope>NUCLEOTIDE SEQUENCE [LARGE SCALE GENOMIC DNA]</scope>
    <source>
        <strain evidence="8 9">LMG 29518</strain>
    </source>
</reference>
<comment type="caution">
    <text evidence="8">The sequence shown here is derived from an EMBL/GenBank/DDBJ whole genome shotgun (WGS) entry which is preliminary data.</text>
</comment>
<feature type="transmembrane region" description="Helical" evidence="7">
    <location>
        <begin position="376"/>
        <end position="396"/>
    </location>
</feature>
<evidence type="ECO:0000313" key="9">
    <source>
        <dbReference type="Proteomes" id="UP000438476"/>
    </source>
</evidence>
<dbReference type="EMBL" id="WTYT01000002">
    <property type="protein sequence ID" value="MXO65205.1"/>
    <property type="molecule type" value="Genomic_DNA"/>
</dbReference>
<gene>
    <name evidence="8" type="ORF">GRI91_05515</name>
</gene>
<dbReference type="Proteomes" id="UP000438476">
    <property type="component" value="Unassembled WGS sequence"/>
</dbReference>
<keyword evidence="6 7" id="KW-0472">Membrane</keyword>
<accession>A0A6I4T5Z2</accession>
<evidence type="ECO:0000256" key="1">
    <source>
        <dbReference type="ARBA" id="ARBA00004651"/>
    </source>
</evidence>
<feature type="transmembrane region" description="Helical" evidence="7">
    <location>
        <begin position="7"/>
        <end position="32"/>
    </location>
</feature>
<evidence type="ECO:0000256" key="3">
    <source>
        <dbReference type="ARBA" id="ARBA00022475"/>
    </source>
</evidence>
<keyword evidence="3" id="KW-1003">Cell membrane</keyword>
<evidence type="ECO:0000256" key="7">
    <source>
        <dbReference type="SAM" id="Phobius"/>
    </source>
</evidence>
<evidence type="ECO:0000256" key="5">
    <source>
        <dbReference type="ARBA" id="ARBA00022989"/>
    </source>
</evidence>
<dbReference type="OrthoDB" id="7356923at2"/>
<dbReference type="PANTHER" id="PTHR30250">
    <property type="entry name" value="PST FAMILY PREDICTED COLANIC ACID TRANSPORTER"/>
    <property type="match status" value="1"/>
</dbReference>
<feature type="transmembrane region" description="Helical" evidence="7">
    <location>
        <begin position="280"/>
        <end position="301"/>
    </location>
</feature>
<feature type="transmembrane region" description="Helical" evidence="7">
    <location>
        <begin position="351"/>
        <end position="370"/>
    </location>
</feature>
<organism evidence="8 9">
    <name type="scientific">Altericroceibacterium endophyticum</name>
    <dbReference type="NCBI Taxonomy" id="1808508"/>
    <lineage>
        <taxon>Bacteria</taxon>
        <taxon>Pseudomonadati</taxon>
        <taxon>Pseudomonadota</taxon>
        <taxon>Alphaproteobacteria</taxon>
        <taxon>Sphingomonadales</taxon>
        <taxon>Erythrobacteraceae</taxon>
        <taxon>Altericroceibacterium</taxon>
    </lineage>
</organism>
<comment type="subcellular location">
    <subcellularLocation>
        <location evidence="1">Cell membrane</location>
        <topology evidence="1">Multi-pass membrane protein</topology>
    </subcellularLocation>
</comment>
<keyword evidence="4 7" id="KW-0812">Transmembrane</keyword>
<feature type="transmembrane region" description="Helical" evidence="7">
    <location>
        <begin position="109"/>
        <end position="132"/>
    </location>
</feature>
<keyword evidence="5 7" id="KW-1133">Transmembrane helix</keyword>
<feature type="transmembrane region" description="Helical" evidence="7">
    <location>
        <begin position="249"/>
        <end position="268"/>
    </location>
</feature>
<feature type="transmembrane region" description="Helical" evidence="7">
    <location>
        <begin position="153"/>
        <end position="176"/>
    </location>
</feature>